<feature type="transmembrane region" description="Helical" evidence="1">
    <location>
        <begin position="573"/>
        <end position="594"/>
    </location>
</feature>
<evidence type="ECO:0000313" key="2">
    <source>
        <dbReference type="EMBL" id="SMG36169.1"/>
    </source>
</evidence>
<keyword evidence="1" id="KW-0812">Transmembrane</keyword>
<reference evidence="3" key="1">
    <citation type="submission" date="2017-04" db="EMBL/GenBank/DDBJ databases">
        <authorList>
            <person name="Varghese N."/>
            <person name="Submissions S."/>
        </authorList>
    </citation>
    <scope>NUCLEOTIDE SEQUENCE [LARGE SCALE GENOMIC DNA]</scope>
    <source>
        <strain evidence="3">USBA 82</strain>
    </source>
</reference>
<dbReference type="RefSeq" id="WP_085544930.1">
    <property type="nucleotide sequence ID" value="NZ_FXBB01000021.1"/>
</dbReference>
<proteinExistence type="predicted"/>
<evidence type="ECO:0000313" key="3">
    <source>
        <dbReference type="Proteomes" id="UP000193355"/>
    </source>
</evidence>
<gene>
    <name evidence="2" type="ORF">SAMN06275492_12125</name>
</gene>
<organism evidence="2 3">
    <name type="scientific">Dethiosulfovibrio salsuginis</name>
    <dbReference type="NCBI Taxonomy" id="561720"/>
    <lineage>
        <taxon>Bacteria</taxon>
        <taxon>Thermotogati</taxon>
        <taxon>Synergistota</taxon>
        <taxon>Synergistia</taxon>
        <taxon>Synergistales</taxon>
        <taxon>Dethiosulfovibrionaceae</taxon>
        <taxon>Dethiosulfovibrio</taxon>
    </lineage>
</organism>
<sequence length="637" mass="70323">MMVFSWKRFFALSLLVSLALSLPGLAVRWNSEVARKSSVIVVDWKQIPALASQGEVTSSVALRSLMDQGVRGIIVGEVTGQELDNGVLPLWYGPLEDLPGSLRSALSADLTGTALSFPSNFSMAERWSLFLGLRFPKGRAVVAQGHSVFVIPQTREQLALKGVLPDFAGLDMASELSLPVIYRPAPRGMEPSKTVIDTVRLICERYNNVIGLAPSGEMVAGYPDISGLVEVVKERNLFVAQVEFSRQIGDKPLQWSVWPRVLSVHSVTDEEISSRRLDRKTIVDRMVRASVERSVSVLLFRVDPLGGGNQVLDRYGTDVKELREILAKRGIDDRWPAPMVDWGWSPTGAVALALVGLACVWAVGRRFAGADGPVSIKLILSFVLAVVGLAVALMQFSFVSRLGGAMVAAFVVTEASLVSLDNWRKPGRAVVVGLIVALVGGLAIASFYGSPLYMMRLKTFSGVKLTLFLPLVLVLLHDMRRREYPESLGELLGRPPIWGELFLAGLLVMAAGLMVYRSGNVSSVPAWEIQMRDTLEAWLVARPRTKEVFLGYPCLVLWCAIRRKDWIPRYREVFRLGAVVGFASVVNTFCHFHTRLPITLWRVFNGWWIGVTIGLLAVLLLFFLVVPLWRKLSVSVE</sequence>
<protein>
    <submittedName>
        <fullName evidence="2">Uncharacterized protein</fullName>
    </submittedName>
</protein>
<evidence type="ECO:0000256" key="1">
    <source>
        <dbReference type="SAM" id="Phobius"/>
    </source>
</evidence>
<accession>A0A1X7K7B0</accession>
<feature type="transmembrane region" description="Helical" evidence="1">
    <location>
        <begin position="342"/>
        <end position="364"/>
    </location>
</feature>
<dbReference type="STRING" id="561720.SAMN06275492_12125"/>
<dbReference type="OrthoDB" id="3805529at2"/>
<keyword evidence="1" id="KW-1133">Transmembrane helix</keyword>
<dbReference type="EMBL" id="FXBB01000021">
    <property type="protein sequence ID" value="SMG36169.1"/>
    <property type="molecule type" value="Genomic_DNA"/>
</dbReference>
<dbReference type="Pfam" id="PF18949">
    <property type="entry name" value="DUF5693"/>
    <property type="match status" value="1"/>
</dbReference>
<feature type="transmembrane region" description="Helical" evidence="1">
    <location>
        <begin position="497"/>
        <end position="516"/>
    </location>
</feature>
<feature type="transmembrane region" description="Helical" evidence="1">
    <location>
        <begin position="460"/>
        <end position="476"/>
    </location>
</feature>
<dbReference type="Proteomes" id="UP000193355">
    <property type="component" value="Unassembled WGS sequence"/>
</dbReference>
<dbReference type="AlphaFoldDB" id="A0A1X7K7B0"/>
<feature type="transmembrane region" description="Helical" evidence="1">
    <location>
        <begin position="606"/>
        <end position="629"/>
    </location>
</feature>
<name>A0A1X7K7B0_9BACT</name>
<keyword evidence="1" id="KW-0472">Membrane</keyword>
<keyword evidence="3" id="KW-1185">Reference proteome</keyword>
<dbReference type="InterPro" id="IPR043748">
    <property type="entry name" value="DUF5693"/>
</dbReference>
<feature type="transmembrane region" description="Helical" evidence="1">
    <location>
        <begin position="376"/>
        <end position="396"/>
    </location>
</feature>
<feature type="transmembrane region" description="Helical" evidence="1">
    <location>
        <begin position="429"/>
        <end position="448"/>
    </location>
</feature>